<dbReference type="EMBL" id="CAUYUJ010003007">
    <property type="protein sequence ID" value="CAK0803453.1"/>
    <property type="molecule type" value="Genomic_DNA"/>
</dbReference>
<proteinExistence type="predicted"/>
<feature type="non-terminal residue" evidence="1">
    <location>
        <position position="1"/>
    </location>
</feature>
<evidence type="ECO:0000313" key="1">
    <source>
        <dbReference type="EMBL" id="CAK0803453.1"/>
    </source>
</evidence>
<organism evidence="1 2">
    <name type="scientific">Prorocentrum cordatum</name>
    <dbReference type="NCBI Taxonomy" id="2364126"/>
    <lineage>
        <taxon>Eukaryota</taxon>
        <taxon>Sar</taxon>
        <taxon>Alveolata</taxon>
        <taxon>Dinophyceae</taxon>
        <taxon>Prorocentrales</taxon>
        <taxon>Prorocentraceae</taxon>
        <taxon>Prorocentrum</taxon>
    </lineage>
</organism>
<accession>A0ABN9QFE6</accession>
<keyword evidence="2" id="KW-1185">Reference proteome</keyword>
<evidence type="ECO:0000313" key="2">
    <source>
        <dbReference type="Proteomes" id="UP001189429"/>
    </source>
</evidence>
<reference evidence="1" key="1">
    <citation type="submission" date="2023-10" db="EMBL/GenBank/DDBJ databases">
        <authorList>
            <person name="Chen Y."/>
            <person name="Shah S."/>
            <person name="Dougan E. K."/>
            <person name="Thang M."/>
            <person name="Chan C."/>
        </authorList>
    </citation>
    <scope>NUCLEOTIDE SEQUENCE [LARGE SCALE GENOMIC DNA]</scope>
</reference>
<comment type="caution">
    <text evidence="1">The sequence shown here is derived from an EMBL/GenBank/DDBJ whole genome shotgun (WGS) entry which is preliminary data.</text>
</comment>
<name>A0ABN9QFE6_9DINO</name>
<gene>
    <name evidence="1" type="ORF">PCOR1329_LOCUS10600</name>
</gene>
<feature type="non-terminal residue" evidence="1">
    <location>
        <position position="160"/>
    </location>
</feature>
<protein>
    <submittedName>
        <fullName evidence="1">Uncharacterized protein</fullName>
    </submittedName>
</protein>
<sequence>ERPDKFRVSDKDGGFALVRKTDLIEAHRSALAGTSYEEISPLQLHGKIITFEYCDIVKQVERKVTATLGETLKTHKAPGEVAFGILRARRHHSFRGLGAWLSKTIRDQFKHKPYILSSTEQLIEVLNKTTFAANVAFLRFDVRDFFMSGDPSTLVSGATR</sequence>
<dbReference type="Proteomes" id="UP001189429">
    <property type="component" value="Unassembled WGS sequence"/>
</dbReference>